<dbReference type="PROSITE" id="PS50853">
    <property type="entry name" value="FN3"/>
    <property type="match status" value="11"/>
</dbReference>
<evidence type="ECO:0000256" key="2">
    <source>
        <dbReference type="ARBA" id="ARBA00022737"/>
    </source>
</evidence>
<feature type="region of interest" description="Disordered" evidence="4">
    <location>
        <begin position="941"/>
        <end position="962"/>
    </location>
</feature>
<dbReference type="InterPro" id="IPR013320">
    <property type="entry name" value="ConA-like_dom_sf"/>
</dbReference>
<evidence type="ECO:0000313" key="6">
    <source>
        <dbReference type="EMBL" id="MFD1462699.1"/>
    </source>
</evidence>
<feature type="domain" description="Fibronectin type-III" evidence="5">
    <location>
        <begin position="1049"/>
        <end position="1135"/>
    </location>
</feature>
<dbReference type="InterPro" id="IPR003961">
    <property type="entry name" value="FN3_dom"/>
</dbReference>
<accession>A0ABW4DDR7</accession>
<evidence type="ECO:0000313" key="7">
    <source>
        <dbReference type="Proteomes" id="UP001597340"/>
    </source>
</evidence>
<dbReference type="Proteomes" id="UP001597340">
    <property type="component" value="Unassembled WGS sequence"/>
</dbReference>
<dbReference type="PANTHER" id="PTHR46708">
    <property type="entry name" value="TENASCIN"/>
    <property type="match status" value="1"/>
</dbReference>
<feature type="domain" description="Fibronectin type-III" evidence="5">
    <location>
        <begin position="956"/>
        <end position="1042"/>
    </location>
</feature>
<sequence length="1700" mass="183022">MKCNKIANASLALIMFLVIILPIFIPTSLVRAADGVLDPETTNLSFDGVDDTIRLNNLPINSDVNGKNTVEFWMYWNGKNATMPFGWNTTYDLYFLNGYFGFNNGATIIGGITSTDLKNKWVHVAAVFPNGVPSVDNCEIYIDGQKQTLSPVGTGDTVRSATSSAFISGWGPSGKYKFEGKLAGFRIWNYARTATEIQADMNRTLTGQENGLVGDWRLDQVSTETAYDSSTHQNHGTSAGFVSLINPVVKFSTDQKISLDWDDIVPGVTYVLTRDGVVVYEGGDSFFVDKGLTPTTTYTYSLYTKSLYGQSKSVLTDKTNNNPAPAVPTHFTGVPGSNSVTLTWDTVPGATSYMLLRDGKTVYSGSDTTFTDNRLAGSTKYSYSLMAVNVESPGDPAFTEVTTKTYTPVEPVNFITTDGSDDTIKIINLPVNNTLGAKTTVEFWMYWNGKNYVKPFGWYVSNLYFANGYFGFNQGDGSVLGIPSAELKNKWVHVAAVFTNGAPTADTNELYINGEKQSISLFLTQQTESKTVTPMAVISGWGNNSNYKFAGKLAEVRIWNHARTAEDIQSDINRPLSGDEAGLIGAWNLDSLTTGIVYDVTKRNNNGVAAGFAVPPFNLQITEKTDQKMVLIWDKIANAETYVLKRNNSIIYQGPDSTFADTGLSPFTDYTYTLIARNSNGETNEAKIIDKTNKSVLPTPANIATTATNSSITLDWDNVAGATTYELKRDDVSIYSGSESKFIDSTGLAAAKTYTYTLIAKSSTGESSPASVQVKTADPAPATPANLTGTATTTSIKLSWDVVGYAQSYELQRDEKVVYSGSDLTYTDTGLTASTPYRYRLVAKNGTGESSPASLQVKTADPAPATPANLAGIATATSIMLSWDAVDNAQSYELQRDGKVVYTGSELTYTDKDLKESTPHTYRLVAKNGTGESSPALLQVKTADPTPTDPTPTTPAPAAPTNLIGTATTTSITLSWNAVADAQSYELQRDGKVVYTGSELTYTDSGLTESTNYTYRLVAKNGTGESSPASLQVKTADPTPTDPTPTTPAPAAPTNLIGTATTTSITLSWNAVADAQSYELQRDGKVVYSGSELTYTDSGLTESTSYVYRLVAKNGTEESSPASLQVKTADPTPTDSTPTTPAPAAPTNLIGTATTTSITLSWNVADNAESYELKRDGEVVYSGSELTYTDSGLTESTSYTYTLVAKNGTGESSPASLQVKTADPTPTDPTPTTPAPAAPTNLTGTATATSIKLSWDAAGSAESYELKRDGEVVYSGNDLTYTDTGLKESTSYTYTLVAKNGTGESSPASVQVKTVDPTPTDPPRRQRRPLHPAAPTNLIGTATTTSIKLSWNAADNAESYELKRDGQEVYTGSDLTYTDTGLKESASYTYTLVAKNGTGESDPASVQVKTADPTPKPTDPTPTTSVPATPTTPTPTTPAPATPMNLTGTAATTSIKLSWNAANVTLTWEKVVNAGTYELLRDGKIIYQGKLPWFTDKRLTPAKTYTYTLVTKNNTGESTPEVIQITTKSYDGPVLESPKFVDKLVRSTSATLTWEKIINADTYELLRDGKSIYKGKLTWFTDKRLTPAKTYTYTLVAWSRNESSQSSVILVTNPNSPDKIKTKDITASKIKVVWTANGNSNETEYRVMTNNGYDSGWITDLKHTLTNLSANKRYKISITARNKAGVVSNSGTIYTKTKKK</sequence>
<feature type="compositionally biased region" description="Pro residues" evidence="4">
    <location>
        <begin position="1226"/>
        <end position="1237"/>
    </location>
</feature>
<dbReference type="InterPro" id="IPR036116">
    <property type="entry name" value="FN3_sf"/>
</dbReference>
<feature type="region of interest" description="Disordered" evidence="4">
    <location>
        <begin position="1396"/>
        <end position="1447"/>
    </location>
</feature>
<dbReference type="RefSeq" id="WP_377529104.1">
    <property type="nucleotide sequence ID" value="NZ_JBHTES010000001.1"/>
</dbReference>
<feature type="domain" description="Fibronectin type-III" evidence="5">
    <location>
        <begin position="1616"/>
        <end position="1700"/>
    </location>
</feature>
<evidence type="ECO:0000256" key="4">
    <source>
        <dbReference type="SAM" id="MobiDB-lite"/>
    </source>
</evidence>
<feature type="compositionally biased region" description="Polar residues" evidence="4">
    <location>
        <begin position="1117"/>
        <end position="1126"/>
    </location>
</feature>
<feature type="compositionally biased region" description="Polar residues" evidence="4">
    <location>
        <begin position="1302"/>
        <end position="1312"/>
    </location>
</feature>
<dbReference type="EMBL" id="JBHTNZ010000020">
    <property type="protein sequence ID" value="MFD1462699.1"/>
    <property type="molecule type" value="Genomic_DNA"/>
</dbReference>
<dbReference type="Pfam" id="PF13385">
    <property type="entry name" value="Laminin_G_3"/>
    <property type="match status" value="2"/>
</dbReference>
<dbReference type="InterPro" id="IPR006558">
    <property type="entry name" value="LamG-like"/>
</dbReference>
<dbReference type="Gene3D" id="2.60.40.10">
    <property type="entry name" value="Immunoglobulins"/>
    <property type="match status" value="13"/>
</dbReference>
<feature type="region of interest" description="Disordered" evidence="4">
    <location>
        <begin position="1300"/>
        <end position="1338"/>
    </location>
</feature>
<name>A0ABW4DDR7_9BACL</name>
<feature type="domain" description="Fibronectin type-III" evidence="5">
    <location>
        <begin position="324"/>
        <end position="408"/>
    </location>
</feature>
<reference evidence="7" key="1">
    <citation type="journal article" date="2019" name="Int. J. Syst. Evol. Microbiol.">
        <title>The Global Catalogue of Microorganisms (GCM) 10K type strain sequencing project: providing services to taxonomists for standard genome sequencing and annotation.</title>
        <authorList>
            <consortium name="The Broad Institute Genomics Platform"/>
            <consortium name="The Broad Institute Genome Sequencing Center for Infectious Disease"/>
            <person name="Wu L."/>
            <person name="Ma J."/>
        </authorList>
    </citation>
    <scope>NUCLEOTIDE SEQUENCE [LARGE SCALE GENOMIC DNA]</scope>
    <source>
        <strain evidence="7">CCM 9147</strain>
    </source>
</reference>
<keyword evidence="1" id="KW-0732">Signal</keyword>
<feature type="compositionally biased region" description="Low complexity" evidence="4">
    <location>
        <begin position="1128"/>
        <end position="1139"/>
    </location>
</feature>
<evidence type="ECO:0000259" key="5">
    <source>
        <dbReference type="PROSITE" id="PS50853"/>
    </source>
</evidence>
<protein>
    <submittedName>
        <fullName evidence="6">Fibronectin type III domain-containing protein</fullName>
    </submittedName>
</protein>
<feature type="domain" description="Fibronectin type-III" evidence="5">
    <location>
        <begin position="780"/>
        <end position="865"/>
    </location>
</feature>
<feature type="compositionally biased region" description="Polar residues" evidence="4">
    <location>
        <begin position="1023"/>
        <end position="1033"/>
    </location>
</feature>
<feature type="domain" description="Fibronectin type-III" evidence="5">
    <location>
        <begin position="1439"/>
        <end position="1532"/>
    </location>
</feature>
<evidence type="ECO:0000256" key="1">
    <source>
        <dbReference type="ARBA" id="ARBA00022729"/>
    </source>
</evidence>
<feature type="compositionally biased region" description="Pro residues" evidence="4">
    <location>
        <begin position="1040"/>
        <end position="1051"/>
    </location>
</feature>
<dbReference type="CDD" id="cd00063">
    <property type="entry name" value="FN3"/>
    <property type="match status" value="8"/>
</dbReference>
<evidence type="ECO:0000256" key="3">
    <source>
        <dbReference type="ARBA" id="ARBA00023157"/>
    </source>
</evidence>
<dbReference type="SMART" id="SM00560">
    <property type="entry name" value="LamGL"/>
    <property type="match status" value="2"/>
</dbReference>
<gene>
    <name evidence="6" type="ORF">ACFQ5D_15080</name>
</gene>
<dbReference type="Gene3D" id="2.60.120.200">
    <property type="match status" value="2"/>
</dbReference>
<feature type="compositionally biased region" description="Polar residues" evidence="4">
    <location>
        <begin position="1209"/>
        <end position="1219"/>
    </location>
</feature>
<feature type="compositionally biased region" description="Pro residues" evidence="4">
    <location>
        <begin position="1430"/>
        <end position="1441"/>
    </location>
</feature>
<dbReference type="SUPFAM" id="SSF49899">
    <property type="entry name" value="Concanavalin A-like lectins/glucanases"/>
    <property type="match status" value="2"/>
</dbReference>
<proteinExistence type="predicted"/>
<dbReference type="PANTHER" id="PTHR46708:SF11">
    <property type="entry name" value="RECEPTOR-TYPE TYROSINE-PROTEIN PHOSPHATASE ETA-LIKE"/>
    <property type="match status" value="1"/>
</dbReference>
<dbReference type="SUPFAM" id="SSF49265">
    <property type="entry name" value="Fibronectin type III"/>
    <property type="match status" value="9"/>
</dbReference>
<organism evidence="6 7">
    <name type="scientific">Paenibacillus farraposensis</name>
    <dbReference type="NCBI Taxonomy" id="2807095"/>
    <lineage>
        <taxon>Bacteria</taxon>
        <taxon>Bacillati</taxon>
        <taxon>Bacillota</taxon>
        <taxon>Bacilli</taxon>
        <taxon>Bacillales</taxon>
        <taxon>Paenibacillaceae</taxon>
        <taxon>Paenibacillus</taxon>
    </lineage>
</organism>
<feature type="domain" description="Fibronectin type-III" evidence="5">
    <location>
        <begin position="1235"/>
        <end position="1321"/>
    </location>
</feature>
<keyword evidence="3" id="KW-1015">Disulfide bond</keyword>
<keyword evidence="7" id="KW-1185">Reference proteome</keyword>
<feature type="domain" description="Fibronectin type-III" evidence="5">
    <location>
        <begin position="1142"/>
        <end position="1228"/>
    </location>
</feature>
<feature type="region of interest" description="Disordered" evidence="4">
    <location>
        <begin position="1117"/>
        <end position="1149"/>
    </location>
</feature>
<feature type="domain" description="Fibronectin type-III" evidence="5">
    <location>
        <begin position="615"/>
        <end position="699"/>
    </location>
</feature>
<keyword evidence="2" id="KW-0677">Repeat</keyword>
<comment type="caution">
    <text evidence="6">The sequence shown here is derived from an EMBL/GenBank/DDBJ whole genome shotgun (WGS) entry which is preliminary data.</text>
</comment>
<dbReference type="InterPro" id="IPR050991">
    <property type="entry name" value="ECM_Regulatory_Proteins"/>
</dbReference>
<dbReference type="InterPro" id="IPR013783">
    <property type="entry name" value="Ig-like_fold"/>
</dbReference>
<feature type="region of interest" description="Disordered" evidence="4">
    <location>
        <begin position="1208"/>
        <end position="1243"/>
    </location>
</feature>
<feature type="domain" description="Fibronectin type-III" evidence="5">
    <location>
        <begin position="1331"/>
        <end position="1414"/>
    </location>
</feature>
<feature type="domain" description="Fibronectin type-III" evidence="5">
    <location>
        <begin position="866"/>
        <end position="946"/>
    </location>
</feature>
<feature type="region of interest" description="Disordered" evidence="4">
    <location>
        <begin position="1022"/>
        <end position="1055"/>
    </location>
</feature>
<dbReference type="SMART" id="SM00060">
    <property type="entry name" value="FN3"/>
    <property type="match status" value="14"/>
</dbReference>
<dbReference type="Pfam" id="PF00041">
    <property type="entry name" value="fn3"/>
    <property type="match status" value="3"/>
</dbReference>
<feature type="compositionally biased region" description="Pro residues" evidence="4">
    <location>
        <begin position="947"/>
        <end position="958"/>
    </location>
</feature>